<dbReference type="Proteomes" id="UP001430848">
    <property type="component" value="Unassembled WGS sequence"/>
</dbReference>
<protein>
    <recommendedName>
        <fullName evidence="18">Mitochondrial chaperone BCS1</fullName>
    </recommendedName>
</protein>
<keyword evidence="8" id="KW-1133">Transmembrane helix</keyword>
<keyword evidence="3" id="KW-0812">Transmembrane</keyword>
<feature type="region of interest" description="Disordered" evidence="13">
    <location>
        <begin position="561"/>
        <end position="581"/>
    </location>
</feature>
<dbReference type="Pfam" id="PF00004">
    <property type="entry name" value="AAA"/>
    <property type="match status" value="2"/>
</dbReference>
<dbReference type="SUPFAM" id="SSF52540">
    <property type="entry name" value="P-loop containing nucleoside triphosphate hydrolases"/>
    <property type="match status" value="1"/>
</dbReference>
<dbReference type="InterPro" id="IPR003593">
    <property type="entry name" value="AAA+_ATPase"/>
</dbReference>
<keyword evidence="7 12" id="KW-0067">ATP-binding</keyword>
<evidence type="ECO:0000259" key="15">
    <source>
        <dbReference type="SMART" id="SM01024"/>
    </source>
</evidence>
<evidence type="ECO:0000256" key="4">
    <source>
        <dbReference type="ARBA" id="ARBA00022741"/>
    </source>
</evidence>
<comment type="catalytic activity">
    <reaction evidence="11">
        <text>ATP + H2O = ADP + phosphate + H(+)</text>
        <dbReference type="Rhea" id="RHEA:13065"/>
        <dbReference type="ChEBI" id="CHEBI:15377"/>
        <dbReference type="ChEBI" id="CHEBI:15378"/>
        <dbReference type="ChEBI" id="CHEBI:30616"/>
        <dbReference type="ChEBI" id="CHEBI:43474"/>
        <dbReference type="ChEBI" id="CHEBI:456216"/>
    </reaction>
    <physiologicalReaction direction="left-to-right" evidence="11">
        <dbReference type="Rhea" id="RHEA:13066"/>
    </physiologicalReaction>
</comment>
<keyword evidence="10" id="KW-0472">Membrane</keyword>
<evidence type="ECO:0008006" key="18">
    <source>
        <dbReference type="Google" id="ProtNLM"/>
    </source>
</evidence>
<dbReference type="EMBL" id="JAKNSF020000193">
    <property type="protein sequence ID" value="KAK7707866.1"/>
    <property type="molecule type" value="Genomic_DNA"/>
</dbReference>
<dbReference type="InterPro" id="IPR003960">
    <property type="entry name" value="ATPase_AAA_CS"/>
</dbReference>
<sequence length="581" mass="64798">MDVSSSLRGLSSVAIGPVLMMNWRRIVAYFPAVERLIDGLDSEKLLHALLGTRTGLSMLGVLGSVVAAHFVHLAWNSAWRLVMGNFYTKCSLSEHSTLHDQVLSWVTKNPKFQSATRVKIMDRIDDTVEVSDTEDSIDIERMVNEIPPTFRPEIGQVRFWHKGAYIWMFERKDKRLEYHGKQAPDNWLDIYCFSWNRSTQPLKDLLLQILKEDAAENCDKTLIWSPGQQMGPFGNMPYWSRSQSRHRRPLSTVILNQQQKDTVVDDIANFLSRSGVLWHKEKGLPLRLGYLFSGPPGTGKSSLAFALASNFGLPVHMINLSAPGLSDTDIEALFSSVPRHCIVLLEDVDATQPLSRKLAESKGTDEESTPLPPLPPSDDEDTPPLPLPPGRRGKRAGNRRGNTVTLSGLLNAIDGVAASEGRILIMTTNHIENLDEALIRTGRADRIVTFTNATKQQAGEMFANAYTGARWGQHMSREAVARHPEMEEWVDADIPPLAAQFAERIRGGEFSPALLQQYFKDFRAEPRRAVLELEAWMEDPRAYRKPSLGHRPAVAVAVSGDEGDQLNGHCNGTAEVPKAPE</sequence>
<comment type="similarity">
    <text evidence="2">Belongs to the AAA ATPase family. BCS1 subfamily.</text>
</comment>
<gene>
    <name evidence="16" type="ORF">SLS63_013630</name>
</gene>
<evidence type="ECO:0000313" key="16">
    <source>
        <dbReference type="EMBL" id="KAK7707866.1"/>
    </source>
</evidence>
<comment type="caution">
    <text evidence="16">The sequence shown here is derived from an EMBL/GenBank/DDBJ whole genome shotgun (WGS) entry which is preliminary data.</text>
</comment>
<dbReference type="Gene3D" id="3.40.50.300">
    <property type="entry name" value="P-loop containing nucleotide triphosphate hydrolases"/>
    <property type="match status" value="1"/>
</dbReference>
<keyword evidence="5" id="KW-0999">Mitochondrion inner membrane</keyword>
<feature type="domain" description="AAA+ ATPase" evidence="14">
    <location>
        <begin position="286"/>
        <end position="454"/>
    </location>
</feature>
<evidence type="ECO:0000256" key="10">
    <source>
        <dbReference type="ARBA" id="ARBA00023136"/>
    </source>
</evidence>
<evidence type="ECO:0000256" key="6">
    <source>
        <dbReference type="ARBA" id="ARBA00022801"/>
    </source>
</evidence>
<keyword evidence="17" id="KW-1185">Reference proteome</keyword>
<dbReference type="InterPro" id="IPR050747">
    <property type="entry name" value="Mitochondrial_chaperone_BCS1"/>
</dbReference>
<dbReference type="InterPro" id="IPR027417">
    <property type="entry name" value="P-loop_NTPase"/>
</dbReference>
<dbReference type="InterPro" id="IPR014851">
    <property type="entry name" value="BCS1_N"/>
</dbReference>
<evidence type="ECO:0000256" key="2">
    <source>
        <dbReference type="ARBA" id="ARBA00007448"/>
    </source>
</evidence>
<evidence type="ECO:0000313" key="17">
    <source>
        <dbReference type="Proteomes" id="UP001430848"/>
    </source>
</evidence>
<name>A0ABR1NMZ2_DIAER</name>
<dbReference type="InterPro" id="IPR003959">
    <property type="entry name" value="ATPase_AAA_core"/>
</dbReference>
<keyword evidence="4 12" id="KW-0547">Nucleotide-binding</keyword>
<evidence type="ECO:0000256" key="13">
    <source>
        <dbReference type="SAM" id="MobiDB-lite"/>
    </source>
</evidence>
<dbReference type="PANTHER" id="PTHR23070">
    <property type="entry name" value="BCS1 AAA-TYPE ATPASE"/>
    <property type="match status" value="1"/>
</dbReference>
<accession>A0ABR1NMZ2</accession>
<dbReference type="SMART" id="SM00382">
    <property type="entry name" value="AAA"/>
    <property type="match status" value="1"/>
</dbReference>
<dbReference type="SMART" id="SM01024">
    <property type="entry name" value="BCS1_N"/>
    <property type="match status" value="1"/>
</dbReference>
<dbReference type="Pfam" id="PF08740">
    <property type="entry name" value="BCS1_N"/>
    <property type="match status" value="1"/>
</dbReference>
<evidence type="ECO:0000259" key="14">
    <source>
        <dbReference type="SMART" id="SM00382"/>
    </source>
</evidence>
<evidence type="ECO:0000256" key="9">
    <source>
        <dbReference type="ARBA" id="ARBA00023128"/>
    </source>
</evidence>
<evidence type="ECO:0000256" key="7">
    <source>
        <dbReference type="ARBA" id="ARBA00022840"/>
    </source>
</evidence>
<comment type="subcellular location">
    <subcellularLocation>
        <location evidence="1">Mitochondrion inner membrane</location>
        <topology evidence="1">Single-pass membrane protein</topology>
    </subcellularLocation>
</comment>
<organism evidence="16 17">
    <name type="scientific">Diaporthe eres</name>
    <name type="common">Phomopsis oblonga</name>
    <dbReference type="NCBI Taxonomy" id="83184"/>
    <lineage>
        <taxon>Eukaryota</taxon>
        <taxon>Fungi</taxon>
        <taxon>Dikarya</taxon>
        <taxon>Ascomycota</taxon>
        <taxon>Pezizomycotina</taxon>
        <taxon>Sordariomycetes</taxon>
        <taxon>Sordariomycetidae</taxon>
        <taxon>Diaporthales</taxon>
        <taxon>Diaporthaceae</taxon>
        <taxon>Diaporthe</taxon>
        <taxon>Diaporthe eres species complex</taxon>
    </lineage>
</organism>
<feature type="domain" description="BCS1 N-terminal" evidence="15">
    <location>
        <begin position="59"/>
        <end position="253"/>
    </location>
</feature>
<feature type="region of interest" description="Disordered" evidence="13">
    <location>
        <begin position="357"/>
        <end position="402"/>
    </location>
</feature>
<evidence type="ECO:0000256" key="1">
    <source>
        <dbReference type="ARBA" id="ARBA00004434"/>
    </source>
</evidence>
<evidence type="ECO:0000256" key="8">
    <source>
        <dbReference type="ARBA" id="ARBA00022989"/>
    </source>
</evidence>
<proteinExistence type="inferred from homology"/>
<dbReference type="InterPro" id="IPR057495">
    <property type="entry name" value="AAA_lid_BCS1"/>
</dbReference>
<evidence type="ECO:0000256" key="5">
    <source>
        <dbReference type="ARBA" id="ARBA00022792"/>
    </source>
</evidence>
<keyword evidence="9" id="KW-0496">Mitochondrion</keyword>
<keyword evidence="6" id="KW-0378">Hydrolase</keyword>
<dbReference type="Pfam" id="PF25426">
    <property type="entry name" value="AAA_lid_BCS1"/>
    <property type="match status" value="1"/>
</dbReference>
<evidence type="ECO:0000256" key="3">
    <source>
        <dbReference type="ARBA" id="ARBA00022692"/>
    </source>
</evidence>
<reference evidence="16 17" key="1">
    <citation type="submission" date="2024-02" db="EMBL/GenBank/DDBJ databases">
        <title>De novo assembly and annotation of 12 fungi associated with fruit tree decline syndrome in Ontario, Canada.</title>
        <authorList>
            <person name="Sulman M."/>
            <person name="Ellouze W."/>
            <person name="Ilyukhin E."/>
        </authorList>
    </citation>
    <scope>NUCLEOTIDE SEQUENCE [LARGE SCALE GENOMIC DNA]</scope>
    <source>
        <strain evidence="16 17">M169</strain>
    </source>
</reference>
<evidence type="ECO:0000256" key="12">
    <source>
        <dbReference type="RuleBase" id="RU003651"/>
    </source>
</evidence>
<evidence type="ECO:0000256" key="11">
    <source>
        <dbReference type="ARBA" id="ARBA00048778"/>
    </source>
</evidence>
<dbReference type="PROSITE" id="PS00674">
    <property type="entry name" value="AAA"/>
    <property type="match status" value="1"/>
</dbReference>